<dbReference type="Proteomes" id="UP000762676">
    <property type="component" value="Unassembled WGS sequence"/>
</dbReference>
<dbReference type="SUPFAM" id="SSF53335">
    <property type="entry name" value="S-adenosyl-L-methionine-dependent methyltransferases"/>
    <property type="match status" value="1"/>
</dbReference>
<sequence length="414" mass="46714">MAAFTQRRLRVLELYSGIGGMHWSLRESGVGYEIVMAVDINTTANKIYSHNFPNVNLVSFGLEKLTLKKLESLDINTILMSPPCQPFTRVGKKGDCNDVRTQSFLHLLGLIKQMKKKPTYILVENVKGFDTSQTRDLLMECLTSCGYTYQEFLLTPLQFGIPNCRLRYYLVAKSCGSFRFRTRSQVLTEMPRVCNLSEAADECVDRKTSIPSVADGVSHSSSPDPVISHSSPALSTDDEGSHSHVSNINCNSQNNISLACQKDSHVSGPALKKAKRNPEQVLVGTEELDAYVKEFRDAGRIMRYCEEEEKFVTEGSKPLSKFMETLCEDDLDQYLLSDKELRFFVVMDIVFPALKKSICFTKRYGHYVEGAGSVVQMCTDIQLWITCPRSCPSFRFLCVESTLDFDTRQQCSVF</sequence>
<evidence type="ECO:0000256" key="3">
    <source>
        <dbReference type="ARBA" id="ARBA00022691"/>
    </source>
</evidence>
<keyword evidence="2 4" id="KW-0808">Transferase</keyword>
<reference evidence="6 7" key="1">
    <citation type="journal article" date="2021" name="Elife">
        <title>Chloroplast acquisition without the gene transfer in kleptoplastic sea slugs, Plakobranchus ocellatus.</title>
        <authorList>
            <person name="Maeda T."/>
            <person name="Takahashi S."/>
            <person name="Yoshida T."/>
            <person name="Shimamura S."/>
            <person name="Takaki Y."/>
            <person name="Nagai Y."/>
            <person name="Toyoda A."/>
            <person name="Suzuki Y."/>
            <person name="Arimoto A."/>
            <person name="Ishii H."/>
            <person name="Satoh N."/>
            <person name="Nishiyama T."/>
            <person name="Hasebe M."/>
            <person name="Maruyama T."/>
            <person name="Minagawa J."/>
            <person name="Obokata J."/>
            <person name="Shigenobu S."/>
        </authorList>
    </citation>
    <scope>NUCLEOTIDE SEQUENCE [LARGE SCALE GENOMIC DNA]</scope>
</reference>
<organism evidence="6 7">
    <name type="scientific">Elysia marginata</name>
    <dbReference type="NCBI Taxonomy" id="1093978"/>
    <lineage>
        <taxon>Eukaryota</taxon>
        <taxon>Metazoa</taxon>
        <taxon>Spiralia</taxon>
        <taxon>Lophotrochozoa</taxon>
        <taxon>Mollusca</taxon>
        <taxon>Gastropoda</taxon>
        <taxon>Heterobranchia</taxon>
        <taxon>Euthyneura</taxon>
        <taxon>Panpulmonata</taxon>
        <taxon>Sacoglossa</taxon>
        <taxon>Placobranchoidea</taxon>
        <taxon>Plakobranchidae</taxon>
        <taxon>Elysia</taxon>
    </lineage>
</organism>
<dbReference type="GO" id="GO:0032259">
    <property type="term" value="P:methylation"/>
    <property type="evidence" value="ECO:0007669"/>
    <property type="project" value="UniProtKB-KW"/>
</dbReference>
<comment type="caution">
    <text evidence="6">The sequence shown here is derived from an EMBL/GenBank/DDBJ whole genome shotgun (WGS) entry which is preliminary data.</text>
</comment>
<dbReference type="Pfam" id="PF00145">
    <property type="entry name" value="DNA_methylase"/>
    <property type="match status" value="1"/>
</dbReference>
<accession>A0AAV4F6F4</accession>
<name>A0AAV4F6F4_9GAST</name>
<dbReference type="EMBL" id="BMAT01000578">
    <property type="protein sequence ID" value="GFR68792.1"/>
    <property type="molecule type" value="Genomic_DNA"/>
</dbReference>
<evidence type="ECO:0000313" key="6">
    <source>
        <dbReference type="EMBL" id="GFR68792.1"/>
    </source>
</evidence>
<evidence type="ECO:0000256" key="2">
    <source>
        <dbReference type="ARBA" id="ARBA00022679"/>
    </source>
</evidence>
<dbReference type="PANTHER" id="PTHR46098:SF1">
    <property type="entry name" value="TRNA (CYTOSINE(38)-C(5))-METHYLTRANSFERASE"/>
    <property type="match status" value="1"/>
</dbReference>
<evidence type="ECO:0000256" key="5">
    <source>
        <dbReference type="SAM" id="MobiDB-lite"/>
    </source>
</evidence>
<dbReference type="Gene3D" id="3.40.50.150">
    <property type="entry name" value="Vaccinia Virus protein VP39"/>
    <property type="match status" value="1"/>
</dbReference>
<dbReference type="PRINTS" id="PR00105">
    <property type="entry name" value="C5METTRFRASE"/>
</dbReference>
<evidence type="ECO:0000256" key="4">
    <source>
        <dbReference type="PROSITE-ProRule" id="PRU01016"/>
    </source>
</evidence>
<feature type="region of interest" description="Disordered" evidence="5">
    <location>
        <begin position="214"/>
        <end position="246"/>
    </location>
</feature>
<dbReference type="AlphaFoldDB" id="A0AAV4F6F4"/>
<keyword evidence="3 4" id="KW-0949">S-adenosyl-L-methionine</keyword>
<dbReference type="InterPro" id="IPR001525">
    <property type="entry name" value="C5_MeTfrase"/>
</dbReference>
<dbReference type="InterPro" id="IPR029063">
    <property type="entry name" value="SAM-dependent_MTases_sf"/>
</dbReference>
<dbReference type="GO" id="GO:0008168">
    <property type="term" value="F:methyltransferase activity"/>
    <property type="evidence" value="ECO:0007669"/>
    <property type="project" value="UniProtKB-KW"/>
</dbReference>
<evidence type="ECO:0000256" key="1">
    <source>
        <dbReference type="ARBA" id="ARBA00022603"/>
    </source>
</evidence>
<comment type="similarity">
    <text evidence="4">Belongs to the class I-like SAM-binding methyltransferase superfamily. C5-methyltransferase family.</text>
</comment>
<dbReference type="GO" id="GO:0005634">
    <property type="term" value="C:nucleus"/>
    <property type="evidence" value="ECO:0007669"/>
    <property type="project" value="TreeGrafter"/>
</dbReference>
<dbReference type="PANTHER" id="PTHR46098">
    <property type="entry name" value="TRNA (CYTOSINE(38)-C(5))-METHYLTRANSFERASE"/>
    <property type="match status" value="1"/>
</dbReference>
<proteinExistence type="inferred from homology"/>
<evidence type="ECO:0000313" key="7">
    <source>
        <dbReference type="Proteomes" id="UP000762676"/>
    </source>
</evidence>
<feature type="compositionally biased region" description="Low complexity" evidence="5">
    <location>
        <begin position="217"/>
        <end position="232"/>
    </location>
</feature>
<dbReference type="InterPro" id="IPR050750">
    <property type="entry name" value="C5-MTase"/>
</dbReference>
<feature type="active site" evidence="4">
    <location>
        <position position="84"/>
    </location>
</feature>
<dbReference type="PROSITE" id="PS51679">
    <property type="entry name" value="SAM_MT_C5"/>
    <property type="match status" value="1"/>
</dbReference>
<keyword evidence="7" id="KW-1185">Reference proteome</keyword>
<dbReference type="Gene3D" id="3.90.120.10">
    <property type="entry name" value="DNA Methylase, subunit A, domain 2"/>
    <property type="match status" value="1"/>
</dbReference>
<keyword evidence="1 4" id="KW-0489">Methyltransferase</keyword>
<gene>
    <name evidence="6" type="ORF">ElyMa_000285600</name>
</gene>
<protein>
    <submittedName>
        <fullName evidence="6">tRNA (Cytosine-5-)-methyltransferase</fullName>
    </submittedName>
</protein>